<accession>A0A562BJB5</accession>
<comment type="caution">
    <text evidence="1">The sequence shown here is derived from an EMBL/GenBank/DDBJ whole genome shotgun (WGS) entry which is preliminary data.</text>
</comment>
<dbReference type="EMBL" id="VLJN01000019">
    <property type="protein sequence ID" value="TWG85305.1"/>
    <property type="molecule type" value="Genomic_DNA"/>
</dbReference>
<gene>
    <name evidence="1" type="ORF">L602_002600000680</name>
</gene>
<evidence type="ECO:0000313" key="1">
    <source>
        <dbReference type="EMBL" id="TWG85305.1"/>
    </source>
</evidence>
<name>A0A562BJB5_9BURK</name>
<keyword evidence="2" id="KW-1185">Reference proteome</keyword>
<reference evidence="1 2" key="1">
    <citation type="submission" date="2019-07" db="EMBL/GenBank/DDBJ databases">
        <title>Genome sequencing of lignin-degrading bacterial isolates.</title>
        <authorList>
            <person name="Gladden J."/>
        </authorList>
    </citation>
    <scope>NUCLEOTIDE SEQUENCE [LARGE SCALE GENOMIC DNA]</scope>
    <source>
        <strain evidence="1 2">J11</strain>
    </source>
</reference>
<organism evidence="1 2">
    <name type="scientific">Cupriavidus gilardii J11</name>
    <dbReference type="NCBI Taxonomy" id="936133"/>
    <lineage>
        <taxon>Bacteria</taxon>
        <taxon>Pseudomonadati</taxon>
        <taxon>Pseudomonadota</taxon>
        <taxon>Betaproteobacteria</taxon>
        <taxon>Burkholderiales</taxon>
        <taxon>Burkholderiaceae</taxon>
        <taxon>Cupriavidus</taxon>
    </lineage>
</organism>
<protein>
    <submittedName>
        <fullName evidence="1">Uncharacterized protein</fullName>
    </submittedName>
</protein>
<sequence length="82" mass="8785">MPVVPIGMPAAHAEAFQKILAVTQRAWQLDAKLDVKPGKVPAPNGRQAEGGRQPYLARLAARALEAQVMALRCRQAFVGQPG</sequence>
<dbReference type="OrthoDB" id="8971180at2"/>
<proteinExistence type="predicted"/>
<evidence type="ECO:0000313" key="2">
    <source>
        <dbReference type="Proteomes" id="UP000318141"/>
    </source>
</evidence>
<dbReference type="Proteomes" id="UP000318141">
    <property type="component" value="Unassembled WGS sequence"/>
</dbReference>
<dbReference type="AlphaFoldDB" id="A0A562BJB5"/>